<feature type="domain" description="Glycosyl transferase family 1" evidence="4">
    <location>
        <begin position="216"/>
        <end position="349"/>
    </location>
</feature>
<evidence type="ECO:0000313" key="6">
    <source>
        <dbReference type="EMBL" id="HJC64089.1"/>
    </source>
</evidence>
<sequence>MKVLILSCKTGGGHDAAGLAVKEELEAEGHEAVLFDYLILAGQKVSQTVGDVYVNTVKKAPHIFGAVYKLGMAVSRITRKSPVYYVNAKMGKYLQAYLEEESFDAIVMPHLYPAETLTYMKRQGMALPPLAAVMTDYTCIPFWEETRCDYYIAPHKDLIPGCVKRGIPREKLLPYGIPVSRRFRKKADKESARDYLGLPKDRKIFLLAGGSMGAGDLEKLCRRLWEQIRESGTIVVICGGNKKIFLKMKKEFAGQPQIYIVGQTKQMDLYMKACDILYTKPGGLTSTEAAVSGIPIVHTDPIPGCETSNRKFFAKRGMSLAPRTLERQIRQGISLLASPEKCAEMRDAQQRNIPGDSAVQIVKLLEQVCAERKSEEGSDEALEVKRIK</sequence>
<dbReference type="PANTHER" id="PTHR43025:SF3">
    <property type="entry name" value="MONOGALACTOSYLDIACYLGLYCEROL SYNTHASE 1, CHLOROPLASTIC"/>
    <property type="match status" value="1"/>
</dbReference>
<evidence type="ECO:0000259" key="4">
    <source>
        <dbReference type="Pfam" id="PF00534"/>
    </source>
</evidence>
<organism evidence="6 7">
    <name type="scientific">Candidatus Blautia merdavium</name>
    <dbReference type="NCBI Taxonomy" id="2838494"/>
    <lineage>
        <taxon>Bacteria</taxon>
        <taxon>Bacillati</taxon>
        <taxon>Bacillota</taxon>
        <taxon>Clostridia</taxon>
        <taxon>Lachnospirales</taxon>
        <taxon>Lachnospiraceae</taxon>
        <taxon>Blautia</taxon>
    </lineage>
</organism>
<dbReference type="AlphaFoldDB" id="A0A9D2TBT3"/>
<dbReference type="SUPFAM" id="SSF53756">
    <property type="entry name" value="UDP-Glycosyltransferase/glycogen phosphorylase"/>
    <property type="match status" value="1"/>
</dbReference>
<protein>
    <submittedName>
        <fullName evidence="6">Glycosyltransferase</fullName>
        <ecNumber evidence="6">2.4.-.-</ecNumber>
    </submittedName>
</protein>
<evidence type="ECO:0000259" key="5">
    <source>
        <dbReference type="Pfam" id="PF06925"/>
    </source>
</evidence>
<dbReference type="Gene3D" id="3.40.50.2000">
    <property type="entry name" value="Glycogen Phosphorylase B"/>
    <property type="match status" value="1"/>
</dbReference>
<reference evidence="6" key="2">
    <citation type="submission" date="2021-04" db="EMBL/GenBank/DDBJ databases">
        <authorList>
            <person name="Gilroy R."/>
        </authorList>
    </citation>
    <scope>NUCLEOTIDE SEQUENCE</scope>
    <source>
        <strain evidence="6">ChiBcec2-3848</strain>
    </source>
</reference>
<dbReference type="Pfam" id="PF06925">
    <property type="entry name" value="MGDG_synth"/>
    <property type="match status" value="1"/>
</dbReference>
<accession>A0A9D2TBT3</accession>
<evidence type="ECO:0000256" key="1">
    <source>
        <dbReference type="ARBA" id="ARBA00006962"/>
    </source>
</evidence>
<comment type="caution">
    <text evidence="6">The sequence shown here is derived from an EMBL/GenBank/DDBJ whole genome shotgun (WGS) entry which is preliminary data.</text>
</comment>
<dbReference type="GO" id="GO:0016020">
    <property type="term" value="C:membrane"/>
    <property type="evidence" value="ECO:0007669"/>
    <property type="project" value="GOC"/>
</dbReference>
<dbReference type="InterPro" id="IPR009695">
    <property type="entry name" value="Diacylglyc_glucosyltr_N"/>
</dbReference>
<gene>
    <name evidence="6" type="ORF">H9753_10810</name>
</gene>
<dbReference type="PANTHER" id="PTHR43025">
    <property type="entry name" value="MONOGALACTOSYLDIACYLGLYCEROL SYNTHASE"/>
    <property type="match status" value="1"/>
</dbReference>
<keyword evidence="3 6" id="KW-0808">Transferase</keyword>
<feature type="domain" description="Diacylglycerol glucosyltransferase N-terminal" evidence="5">
    <location>
        <begin position="14"/>
        <end position="179"/>
    </location>
</feature>
<evidence type="ECO:0000256" key="2">
    <source>
        <dbReference type="ARBA" id="ARBA00022676"/>
    </source>
</evidence>
<evidence type="ECO:0000313" key="7">
    <source>
        <dbReference type="Proteomes" id="UP000823886"/>
    </source>
</evidence>
<dbReference type="EMBL" id="DWVZ01000146">
    <property type="protein sequence ID" value="HJC64089.1"/>
    <property type="molecule type" value="Genomic_DNA"/>
</dbReference>
<dbReference type="GO" id="GO:0016758">
    <property type="term" value="F:hexosyltransferase activity"/>
    <property type="evidence" value="ECO:0007669"/>
    <property type="project" value="InterPro"/>
</dbReference>
<evidence type="ECO:0000256" key="3">
    <source>
        <dbReference type="ARBA" id="ARBA00022679"/>
    </source>
</evidence>
<comment type="similarity">
    <text evidence="1">Belongs to the glycosyltransferase 28 family.</text>
</comment>
<dbReference type="EC" id="2.4.-.-" evidence="6"/>
<reference evidence="6" key="1">
    <citation type="journal article" date="2021" name="PeerJ">
        <title>Extensive microbial diversity within the chicken gut microbiome revealed by metagenomics and culture.</title>
        <authorList>
            <person name="Gilroy R."/>
            <person name="Ravi A."/>
            <person name="Getino M."/>
            <person name="Pursley I."/>
            <person name="Horton D.L."/>
            <person name="Alikhan N.F."/>
            <person name="Baker D."/>
            <person name="Gharbi K."/>
            <person name="Hall N."/>
            <person name="Watson M."/>
            <person name="Adriaenssens E.M."/>
            <person name="Foster-Nyarko E."/>
            <person name="Jarju S."/>
            <person name="Secka A."/>
            <person name="Antonio M."/>
            <person name="Oren A."/>
            <person name="Chaudhuri R.R."/>
            <person name="La Ragione R."/>
            <person name="Hildebrand F."/>
            <person name="Pallen M.J."/>
        </authorList>
    </citation>
    <scope>NUCLEOTIDE SEQUENCE</scope>
    <source>
        <strain evidence="6">ChiBcec2-3848</strain>
    </source>
</reference>
<dbReference type="GO" id="GO:0009247">
    <property type="term" value="P:glycolipid biosynthetic process"/>
    <property type="evidence" value="ECO:0007669"/>
    <property type="project" value="InterPro"/>
</dbReference>
<dbReference type="InterPro" id="IPR050519">
    <property type="entry name" value="Glycosyltransf_28_UgtP"/>
</dbReference>
<dbReference type="InterPro" id="IPR001296">
    <property type="entry name" value="Glyco_trans_1"/>
</dbReference>
<dbReference type="Pfam" id="PF00534">
    <property type="entry name" value="Glycos_transf_1"/>
    <property type="match status" value="1"/>
</dbReference>
<keyword evidence="2 6" id="KW-0328">Glycosyltransferase</keyword>
<name>A0A9D2TBT3_9FIRM</name>
<proteinExistence type="inferred from homology"/>
<dbReference type="Proteomes" id="UP000823886">
    <property type="component" value="Unassembled WGS sequence"/>
</dbReference>